<sequence length="118" mass="13305">MGCLHSTGWWSHKEPREPHQEPKSYSWDKKDRVNPADFTVENVSNEEVGRLPGTIGGQQFIIQNCQASQIYLFDCINTITIDDCSDCIIFVGPTTGSLFLRDCQDCVVMAACGQFRTR</sequence>
<dbReference type="GO" id="GO:0006892">
    <property type="term" value="P:post-Golgi vesicle-mediated transport"/>
    <property type="evidence" value="ECO:0007669"/>
    <property type="project" value="TreeGrafter"/>
</dbReference>
<dbReference type="GO" id="GO:1990075">
    <property type="term" value="C:periciliary membrane compartment"/>
    <property type="evidence" value="ECO:0007669"/>
    <property type="project" value="TreeGrafter"/>
</dbReference>
<dbReference type="GO" id="GO:0005929">
    <property type="term" value="C:cilium"/>
    <property type="evidence" value="ECO:0007669"/>
    <property type="project" value="TreeGrafter"/>
</dbReference>
<dbReference type="InterPro" id="IPR016098">
    <property type="entry name" value="CAP/MinC_C"/>
</dbReference>
<dbReference type="InterPro" id="IPR036223">
    <property type="entry name" value="CAP_C_sf"/>
</dbReference>
<keyword evidence="2" id="KW-0547">Nucleotide-binding</keyword>
<dbReference type="InterPro" id="IPR017901">
    <property type="entry name" value="C-CAP_CF_C-like"/>
</dbReference>
<protein>
    <recommendedName>
        <fullName evidence="4">C-CAP/cofactor C-like domain-containing protein</fullName>
    </recommendedName>
</protein>
<dbReference type="SMART" id="SM00673">
    <property type="entry name" value="CARP"/>
    <property type="match status" value="1"/>
</dbReference>
<dbReference type="PROSITE" id="PS51329">
    <property type="entry name" value="C_CAP_COFACTOR_C"/>
    <property type="match status" value="1"/>
</dbReference>
<dbReference type="InterPro" id="IPR012945">
    <property type="entry name" value="Tubulin-bd_cofactor_C_dom"/>
</dbReference>
<dbReference type="InterPro" id="IPR006599">
    <property type="entry name" value="CARP_motif"/>
</dbReference>
<dbReference type="PANTHER" id="PTHR15440:SF0">
    <property type="entry name" value="PROTEIN XRP2"/>
    <property type="match status" value="1"/>
</dbReference>
<dbReference type="PANTHER" id="PTHR15440">
    <property type="entry name" value="XRP2 PROTEIN"/>
    <property type="match status" value="1"/>
</dbReference>
<dbReference type="Gene3D" id="2.160.20.70">
    <property type="match status" value="1"/>
</dbReference>
<feature type="region of interest" description="Disordered" evidence="3">
    <location>
        <begin position="1"/>
        <end position="30"/>
    </location>
</feature>
<evidence type="ECO:0000256" key="3">
    <source>
        <dbReference type="SAM" id="MobiDB-lite"/>
    </source>
</evidence>
<evidence type="ECO:0000313" key="5">
    <source>
        <dbReference type="EMBL" id="KAK8731832.1"/>
    </source>
</evidence>
<comment type="caution">
    <text evidence="5">The sequence shown here is derived from an EMBL/GenBank/DDBJ whole genome shotgun (WGS) entry which is preliminary data.</text>
</comment>
<reference evidence="5 6" key="1">
    <citation type="journal article" date="2024" name="BMC Genomics">
        <title>Genome assembly of redclaw crayfish (Cherax quadricarinatus) provides insights into its immune adaptation and hypoxia tolerance.</title>
        <authorList>
            <person name="Liu Z."/>
            <person name="Zheng J."/>
            <person name="Li H."/>
            <person name="Fang K."/>
            <person name="Wang S."/>
            <person name="He J."/>
            <person name="Zhou D."/>
            <person name="Weng S."/>
            <person name="Chi M."/>
            <person name="Gu Z."/>
            <person name="He J."/>
            <person name="Li F."/>
            <person name="Wang M."/>
        </authorList>
    </citation>
    <scope>NUCLEOTIDE SEQUENCE [LARGE SCALE GENOMIC DNA]</scope>
    <source>
        <strain evidence="5">ZL_2023a</strain>
    </source>
</reference>
<dbReference type="GO" id="GO:0000166">
    <property type="term" value="F:nucleotide binding"/>
    <property type="evidence" value="ECO:0007669"/>
    <property type="project" value="UniProtKB-KW"/>
</dbReference>
<evidence type="ECO:0000256" key="1">
    <source>
        <dbReference type="ARBA" id="ARBA00008848"/>
    </source>
</evidence>
<organism evidence="5 6">
    <name type="scientific">Cherax quadricarinatus</name>
    <name type="common">Australian red claw crayfish</name>
    <dbReference type="NCBI Taxonomy" id="27406"/>
    <lineage>
        <taxon>Eukaryota</taxon>
        <taxon>Metazoa</taxon>
        <taxon>Ecdysozoa</taxon>
        <taxon>Arthropoda</taxon>
        <taxon>Crustacea</taxon>
        <taxon>Multicrustacea</taxon>
        <taxon>Malacostraca</taxon>
        <taxon>Eumalacostraca</taxon>
        <taxon>Eucarida</taxon>
        <taxon>Decapoda</taxon>
        <taxon>Pleocyemata</taxon>
        <taxon>Astacidea</taxon>
        <taxon>Parastacoidea</taxon>
        <taxon>Parastacidae</taxon>
        <taxon>Cherax</taxon>
    </lineage>
</organism>
<dbReference type="Proteomes" id="UP001445076">
    <property type="component" value="Unassembled WGS sequence"/>
</dbReference>
<keyword evidence="6" id="KW-1185">Reference proteome</keyword>
<evidence type="ECO:0000256" key="2">
    <source>
        <dbReference type="ARBA" id="ARBA00022741"/>
    </source>
</evidence>
<gene>
    <name evidence="5" type="ORF">OTU49_007290</name>
</gene>
<evidence type="ECO:0000313" key="6">
    <source>
        <dbReference type="Proteomes" id="UP001445076"/>
    </source>
</evidence>
<evidence type="ECO:0000259" key="4">
    <source>
        <dbReference type="PROSITE" id="PS51329"/>
    </source>
</evidence>
<dbReference type="GO" id="GO:0005096">
    <property type="term" value="F:GTPase activator activity"/>
    <property type="evidence" value="ECO:0007669"/>
    <property type="project" value="InterPro"/>
</dbReference>
<dbReference type="AlphaFoldDB" id="A0AAW0WX29"/>
<name>A0AAW0WX29_CHEQU</name>
<dbReference type="InterPro" id="IPR039093">
    <property type="entry name" value="XRP2"/>
</dbReference>
<feature type="domain" description="C-CAP/cofactor C-like" evidence="4">
    <location>
        <begin position="22"/>
        <end position="118"/>
    </location>
</feature>
<dbReference type="SUPFAM" id="SSF69340">
    <property type="entry name" value="C-terminal domain of adenylylcyclase associated protein"/>
    <property type="match status" value="1"/>
</dbReference>
<dbReference type="EMBL" id="JARKIK010000059">
    <property type="protein sequence ID" value="KAK8731832.1"/>
    <property type="molecule type" value="Genomic_DNA"/>
</dbReference>
<feature type="compositionally biased region" description="Basic and acidic residues" evidence="3">
    <location>
        <begin position="11"/>
        <end position="30"/>
    </location>
</feature>
<proteinExistence type="inferred from homology"/>
<dbReference type="Pfam" id="PF07986">
    <property type="entry name" value="TBCC"/>
    <property type="match status" value="1"/>
</dbReference>
<comment type="similarity">
    <text evidence="1">Belongs to the TBCC family.</text>
</comment>
<accession>A0AAW0WX29</accession>
<feature type="non-terminal residue" evidence="5">
    <location>
        <position position="118"/>
    </location>
</feature>